<evidence type="ECO:0000259" key="1">
    <source>
        <dbReference type="Pfam" id="PF17973"/>
    </source>
</evidence>
<evidence type="ECO:0000313" key="3">
    <source>
        <dbReference type="Proteomes" id="UP001621706"/>
    </source>
</evidence>
<gene>
    <name evidence="2" type="ORF">V3I07_02075</name>
</gene>
<feature type="domain" description="Bacterial alpha-2-macroglobulin MG10" evidence="1">
    <location>
        <begin position="44"/>
        <end position="163"/>
    </location>
</feature>
<evidence type="ECO:0000313" key="2">
    <source>
        <dbReference type="EMBL" id="MFK6999677.1"/>
    </source>
</evidence>
<dbReference type="Proteomes" id="UP001621706">
    <property type="component" value="Unassembled WGS sequence"/>
</dbReference>
<protein>
    <recommendedName>
        <fullName evidence="1">Bacterial alpha-2-macroglobulin MG10 domain-containing protein</fullName>
    </recommendedName>
</protein>
<dbReference type="EMBL" id="JAZGZP010000003">
    <property type="protein sequence ID" value="MFK6999677.1"/>
    <property type="molecule type" value="Genomic_DNA"/>
</dbReference>
<dbReference type="RefSeq" id="WP_088398889.1">
    <property type="nucleotide sequence ID" value="NZ_JAZGZP010000003.1"/>
</dbReference>
<proteinExistence type="predicted"/>
<comment type="caution">
    <text evidence="2">The sequence shown here is derived from an EMBL/GenBank/DDBJ whole genome shotgun (WGS) entry which is preliminary data.</text>
</comment>
<dbReference type="Pfam" id="PF17973">
    <property type="entry name" value="bMG10"/>
    <property type="match status" value="1"/>
</dbReference>
<organism evidence="2 3">
    <name type="scientific">Flavobacterium oreochromis</name>
    <dbReference type="NCBI Taxonomy" id="2906078"/>
    <lineage>
        <taxon>Bacteria</taxon>
        <taxon>Pseudomonadati</taxon>
        <taxon>Bacteroidota</taxon>
        <taxon>Flavobacteriia</taxon>
        <taxon>Flavobacteriales</taxon>
        <taxon>Flavobacteriaceae</taxon>
        <taxon>Flavobacterium</taxon>
    </lineage>
</organism>
<sequence>MNHICILAIENKSNLPNFGGVYWQYFEELDKINSSKNPVINTSKEVFKKVKDTNGEKLIPLKEASIAVGDKITIRLLITSNADLEFVHLKDLRASCLEPLDVISKYKNHGDLWYYPSSKDTATHFFFDQIAQGTHVIEYDLRVNNTGAFNNGIATIQSMYAPEFNGNSTSQKINVN</sequence>
<reference evidence="2 3" key="1">
    <citation type="submission" date="2024-02" db="EMBL/GenBank/DDBJ databases">
        <title>Comparative Genomic Analysis of Flavobacterium Species Causing Columnaris Disease of Freshwater Fish in Thailand: Insights into Virulence and Resistance Mechanisms.</title>
        <authorList>
            <person name="Nguyen D."/>
            <person name="Chokmangmeepisarn P."/>
            <person name="Khianchaikhan K."/>
            <person name="Morishita M."/>
            <person name="Bunnoy A."/>
            <person name="Rodkhum C."/>
        </authorList>
    </citation>
    <scope>NUCLEOTIDE SEQUENCE [LARGE SCALE GENOMIC DNA]</scope>
    <source>
        <strain evidence="2 3">CNRT2201</strain>
    </source>
</reference>
<accession>A0ABW8P569</accession>
<name>A0ABW8P569_9FLAO</name>
<dbReference type="InterPro" id="IPR041246">
    <property type="entry name" value="Bact_MG10"/>
</dbReference>
<keyword evidence="3" id="KW-1185">Reference proteome</keyword>